<feature type="transmembrane region" description="Helical" evidence="1">
    <location>
        <begin position="294"/>
        <end position="311"/>
    </location>
</feature>
<keyword evidence="3" id="KW-1185">Reference proteome</keyword>
<organism evidence="2 3">
    <name type="scientific">Bosea vaviloviae</name>
    <dbReference type="NCBI Taxonomy" id="1526658"/>
    <lineage>
        <taxon>Bacteria</taxon>
        <taxon>Pseudomonadati</taxon>
        <taxon>Pseudomonadota</taxon>
        <taxon>Alphaproteobacteria</taxon>
        <taxon>Hyphomicrobiales</taxon>
        <taxon>Boseaceae</taxon>
        <taxon>Bosea</taxon>
    </lineage>
</organism>
<evidence type="ECO:0000313" key="3">
    <source>
        <dbReference type="Proteomes" id="UP000037822"/>
    </source>
</evidence>
<proteinExistence type="predicted"/>
<feature type="transmembrane region" description="Helical" evidence="1">
    <location>
        <begin position="76"/>
        <end position="95"/>
    </location>
</feature>
<dbReference type="AlphaFoldDB" id="A0A0N1F4B4"/>
<evidence type="ECO:0008006" key="4">
    <source>
        <dbReference type="Google" id="ProtNLM"/>
    </source>
</evidence>
<feature type="transmembrane region" description="Helical" evidence="1">
    <location>
        <begin position="49"/>
        <end position="70"/>
    </location>
</feature>
<keyword evidence="1" id="KW-1133">Transmembrane helix</keyword>
<feature type="transmembrane region" description="Helical" evidence="1">
    <location>
        <begin position="144"/>
        <end position="162"/>
    </location>
</feature>
<dbReference type="PATRIC" id="fig|1526658.3.peg.1618"/>
<feature type="transmembrane region" description="Helical" evidence="1">
    <location>
        <begin position="254"/>
        <end position="274"/>
    </location>
</feature>
<evidence type="ECO:0000313" key="2">
    <source>
        <dbReference type="EMBL" id="KPH78897.1"/>
    </source>
</evidence>
<gene>
    <name evidence="2" type="ORF">AE618_20990</name>
</gene>
<feature type="transmembrane region" description="Helical" evidence="1">
    <location>
        <begin position="116"/>
        <end position="138"/>
    </location>
</feature>
<name>A0A0N1F4B4_9HYPH</name>
<reference evidence="2 3" key="1">
    <citation type="submission" date="2015-07" db="EMBL/GenBank/DDBJ databases">
        <title>Whole genome sequencing of Bosea vaviloviae isolated from cave pool.</title>
        <authorList>
            <person name="Tan N.E.H."/>
            <person name="Lee Y.P."/>
            <person name="Gan H.M."/>
            <person name="Barton H."/>
            <person name="Savka M.A."/>
        </authorList>
    </citation>
    <scope>NUCLEOTIDE SEQUENCE [LARGE SCALE GENOMIC DNA]</scope>
    <source>
        <strain evidence="2 3">SD260</strain>
    </source>
</reference>
<dbReference type="EMBL" id="LGSZ01000053">
    <property type="protein sequence ID" value="KPH78897.1"/>
    <property type="molecule type" value="Genomic_DNA"/>
</dbReference>
<keyword evidence="1" id="KW-0472">Membrane</keyword>
<keyword evidence="1" id="KW-0812">Transmembrane</keyword>
<sequence length="451" mass="46910">MDVDMTAHVMMERAAFPAGAAYGPAVPAEPVAADSAPAARVGLAAGLLLALRFVQARFLSVWGLLVAAALCPPQAFADFAVFSAFVSFVSIAALLRLEAIFFQNSSHERLGRAFRLALATGAGFLGLAALGVVAAVAAGKIAPAVGALFLVSLAGRAILRLVSAEAMAEGDFQAIGNGNVLQALVQPATMLLLIWALGATSLSLFAADAIGHAVTAGYLLWRRRSALIALAAPAFWSLHELVSSAHRWRAAPRLLLPSALLSYGFTVVPLMALPYGSNPMLAAHVALAMRLLEVPTQMFAAVSVPLVLNSLRTQSGVGRQGWVRILTLGLLAGAAVLFAAIAVAAMTADVLLDATQWAGIGEIVAIMALFYGGIALVTPLHEITSLSRHPRRQVATNAVALLAAVLAMLWFDTLSLPLLCVIGLVSLARMLALIQFAWTGLGAEPVPVRVA</sequence>
<comment type="caution">
    <text evidence="2">The sequence shown here is derived from an EMBL/GenBank/DDBJ whole genome shotgun (WGS) entry which is preliminary data.</text>
</comment>
<evidence type="ECO:0000256" key="1">
    <source>
        <dbReference type="SAM" id="Phobius"/>
    </source>
</evidence>
<feature type="transmembrane region" description="Helical" evidence="1">
    <location>
        <begin position="183"/>
        <end position="205"/>
    </location>
</feature>
<accession>A0A0N1F4B4</accession>
<feature type="transmembrane region" description="Helical" evidence="1">
    <location>
        <begin position="357"/>
        <end position="380"/>
    </location>
</feature>
<protein>
    <recommendedName>
        <fullName evidence="4">Polysaccharide biosynthesis protein C-terminal domain-containing protein</fullName>
    </recommendedName>
</protein>
<dbReference type="Proteomes" id="UP000037822">
    <property type="component" value="Unassembled WGS sequence"/>
</dbReference>
<feature type="transmembrane region" description="Helical" evidence="1">
    <location>
        <begin position="323"/>
        <end position="345"/>
    </location>
</feature>